<evidence type="ECO:0000313" key="1">
    <source>
        <dbReference type="EMBL" id="ALS73972.1"/>
    </source>
</evidence>
<dbReference type="AlphaFoldDB" id="A0A0U2Z437"/>
<sequence>MEMGTIKGSSMMVKVVRSLMEEGWSFTPNELDIIVRAEHPETGESISFPSFGSLKMWLYEKGLSY</sequence>
<name>A0A0U2Z437_9BACL</name>
<proteinExistence type="predicted"/>
<gene>
    <name evidence="1" type="ORF">AUC31_01310</name>
</gene>
<protein>
    <submittedName>
        <fullName evidence="1">Uncharacterized protein</fullName>
    </submittedName>
</protein>
<evidence type="ECO:0000313" key="2">
    <source>
        <dbReference type="Proteomes" id="UP000067683"/>
    </source>
</evidence>
<dbReference type="OrthoDB" id="2428341at2"/>
<keyword evidence="2" id="KW-1185">Reference proteome</keyword>
<dbReference type="RefSeq" id="WP_058380680.1">
    <property type="nucleotide sequence ID" value="NZ_CP013659.2"/>
</dbReference>
<organism evidence="1 2">
    <name type="scientific">Planococcus rifietoensis</name>
    <dbReference type="NCBI Taxonomy" id="200991"/>
    <lineage>
        <taxon>Bacteria</taxon>
        <taxon>Bacillati</taxon>
        <taxon>Bacillota</taxon>
        <taxon>Bacilli</taxon>
        <taxon>Bacillales</taxon>
        <taxon>Caryophanaceae</taxon>
        <taxon>Planococcus</taxon>
    </lineage>
</organism>
<accession>A0A0U2Z437</accession>
<dbReference type="Proteomes" id="UP000067683">
    <property type="component" value="Chromosome"/>
</dbReference>
<dbReference type="KEGG" id="prt:AUC31_01310"/>
<reference evidence="1" key="1">
    <citation type="submission" date="2016-01" db="EMBL/GenBank/DDBJ databases">
        <title>Complete genome of Planococcus rifietoensis type strain M8.</title>
        <authorList>
            <person name="See-Too W.S."/>
        </authorList>
    </citation>
    <scope>NUCLEOTIDE SEQUENCE [LARGE SCALE GENOMIC DNA]</scope>
    <source>
        <strain evidence="1">M8</strain>
    </source>
</reference>
<dbReference type="EMBL" id="CP013659">
    <property type="protein sequence ID" value="ALS73972.1"/>
    <property type="molecule type" value="Genomic_DNA"/>
</dbReference>